<dbReference type="GO" id="GO:0005739">
    <property type="term" value="C:mitochondrion"/>
    <property type="evidence" value="ECO:0007669"/>
    <property type="project" value="TreeGrafter"/>
</dbReference>
<dbReference type="PANTHER" id="PTHR33156">
    <property type="entry name" value="OS02G0230000 PROTEIN"/>
    <property type="match status" value="1"/>
</dbReference>
<sequence>MAASCARTLQLSSASAKSLLNNSSISSSSSLQSALASKATKFIGLASLKKPISTSKLSAQRLTFSRLPVELGGVLSVMPLHSVTASALFTSLLSLSNTSWGCLSEVHDRKSLDACLIWQDLQHLYSIYLQVPVRFKPDHTHGEN</sequence>
<protein>
    <submittedName>
        <fullName evidence="1">Uncharacterized protein</fullName>
    </submittedName>
</protein>
<organism evidence="1 2">
    <name type="scientific">Cephalotus follicularis</name>
    <name type="common">Albany pitcher plant</name>
    <dbReference type="NCBI Taxonomy" id="3775"/>
    <lineage>
        <taxon>Eukaryota</taxon>
        <taxon>Viridiplantae</taxon>
        <taxon>Streptophyta</taxon>
        <taxon>Embryophyta</taxon>
        <taxon>Tracheophyta</taxon>
        <taxon>Spermatophyta</taxon>
        <taxon>Magnoliopsida</taxon>
        <taxon>eudicotyledons</taxon>
        <taxon>Gunneridae</taxon>
        <taxon>Pentapetalae</taxon>
        <taxon>rosids</taxon>
        <taxon>fabids</taxon>
        <taxon>Oxalidales</taxon>
        <taxon>Cephalotaceae</taxon>
        <taxon>Cephalotus</taxon>
    </lineage>
</organism>
<keyword evidence="2" id="KW-1185">Reference proteome</keyword>
<dbReference type="InterPro" id="IPR043459">
    <property type="entry name" value="NFD6/NOXY2-like"/>
</dbReference>
<dbReference type="FunCoup" id="A0A1Q3CPQ1">
    <property type="interactions" value="592"/>
</dbReference>
<reference evidence="2" key="1">
    <citation type="submission" date="2016-04" db="EMBL/GenBank/DDBJ databases">
        <title>Cephalotus genome sequencing.</title>
        <authorList>
            <person name="Fukushima K."/>
            <person name="Hasebe M."/>
            <person name="Fang X."/>
        </authorList>
    </citation>
    <scope>NUCLEOTIDE SEQUENCE [LARGE SCALE GENOMIC DNA]</scope>
    <source>
        <strain evidence="2">cv. St1</strain>
    </source>
</reference>
<dbReference type="STRING" id="3775.A0A1Q3CPQ1"/>
<dbReference type="AlphaFoldDB" id="A0A1Q3CPQ1"/>
<dbReference type="InParanoid" id="A0A1Q3CPQ1"/>
<evidence type="ECO:0000313" key="1">
    <source>
        <dbReference type="EMBL" id="GAV82207.1"/>
    </source>
</evidence>
<comment type="caution">
    <text evidence="1">The sequence shown here is derived from an EMBL/GenBank/DDBJ whole genome shotgun (WGS) entry which is preliminary data.</text>
</comment>
<name>A0A1Q3CPQ1_CEPFO</name>
<accession>A0A1Q3CPQ1</accession>
<dbReference type="PANTHER" id="PTHR33156:SF2">
    <property type="entry name" value="OS01G0738000 PROTEIN"/>
    <property type="match status" value="1"/>
</dbReference>
<proteinExistence type="predicted"/>
<dbReference type="EMBL" id="BDDD01002573">
    <property type="protein sequence ID" value="GAV82207.1"/>
    <property type="molecule type" value="Genomic_DNA"/>
</dbReference>
<dbReference type="Proteomes" id="UP000187406">
    <property type="component" value="Unassembled WGS sequence"/>
</dbReference>
<evidence type="ECO:0000313" key="2">
    <source>
        <dbReference type="Proteomes" id="UP000187406"/>
    </source>
</evidence>
<gene>
    <name evidence="1" type="ORF">CFOL_v3_25659</name>
</gene>
<dbReference type="OrthoDB" id="1112931at2759"/>